<dbReference type="Pfam" id="PF00505">
    <property type="entry name" value="HMG_box"/>
    <property type="match status" value="1"/>
</dbReference>
<dbReference type="InterPro" id="IPR009071">
    <property type="entry name" value="HMG_box_dom"/>
</dbReference>
<dbReference type="OrthoDB" id="6247875at2759"/>
<dbReference type="SMART" id="SM00398">
    <property type="entry name" value="HMG"/>
    <property type="match status" value="1"/>
</dbReference>
<dbReference type="Gene3D" id="1.10.30.10">
    <property type="entry name" value="High mobility group box domain"/>
    <property type="match status" value="1"/>
</dbReference>
<feature type="DNA-binding region" description="HMG box" evidence="4">
    <location>
        <begin position="78"/>
        <end position="145"/>
    </location>
</feature>
<evidence type="ECO:0000313" key="7">
    <source>
        <dbReference type="EMBL" id="ORZ37035.1"/>
    </source>
</evidence>
<dbReference type="GO" id="GO:0003677">
    <property type="term" value="F:DNA binding"/>
    <property type="evidence" value="ECO:0007669"/>
    <property type="project" value="UniProtKB-UniRule"/>
</dbReference>
<feature type="region of interest" description="Disordered" evidence="5">
    <location>
        <begin position="1"/>
        <end position="27"/>
    </location>
</feature>
<dbReference type="InterPro" id="IPR036910">
    <property type="entry name" value="HMG_box_dom_sf"/>
</dbReference>
<evidence type="ECO:0000256" key="4">
    <source>
        <dbReference type="PROSITE-ProRule" id="PRU00267"/>
    </source>
</evidence>
<keyword evidence="2 4" id="KW-0238">DNA-binding</keyword>
<keyword evidence="3 4" id="KW-0539">Nucleus</keyword>
<reference evidence="7 8" key="1">
    <citation type="submission" date="2016-07" db="EMBL/GenBank/DDBJ databases">
        <title>Pervasive Adenine N6-methylation of Active Genes in Fungi.</title>
        <authorList>
            <consortium name="DOE Joint Genome Institute"/>
            <person name="Mondo S.J."/>
            <person name="Dannebaum R.O."/>
            <person name="Kuo R.C."/>
            <person name="Labutti K."/>
            <person name="Haridas S."/>
            <person name="Kuo A."/>
            <person name="Salamov A."/>
            <person name="Ahrendt S.R."/>
            <person name="Lipzen A."/>
            <person name="Sullivan W."/>
            <person name="Andreopoulos W.B."/>
            <person name="Clum A."/>
            <person name="Lindquist E."/>
            <person name="Daum C."/>
            <person name="Ramamoorthy G.K."/>
            <person name="Gryganskyi A."/>
            <person name="Culley D."/>
            <person name="Magnuson J.K."/>
            <person name="James T.Y."/>
            <person name="O'Malley M.A."/>
            <person name="Stajich J.E."/>
            <person name="Spatafora J.W."/>
            <person name="Visel A."/>
            <person name="Grigoriev I.V."/>
        </authorList>
    </citation>
    <scope>NUCLEOTIDE SEQUENCE [LARGE SCALE GENOMIC DNA]</scope>
    <source>
        <strain evidence="7 8">PL171</strain>
    </source>
</reference>
<proteinExistence type="predicted"/>
<dbReference type="GO" id="GO:0005634">
    <property type="term" value="C:nucleus"/>
    <property type="evidence" value="ECO:0007669"/>
    <property type="project" value="UniProtKB-SubCell"/>
</dbReference>
<dbReference type="InterPro" id="IPR031061">
    <property type="entry name" value="HMGB_plant"/>
</dbReference>
<comment type="subcellular location">
    <subcellularLocation>
        <location evidence="1">Nucleus</location>
    </subcellularLocation>
</comment>
<evidence type="ECO:0000313" key="8">
    <source>
        <dbReference type="Proteomes" id="UP000193411"/>
    </source>
</evidence>
<organism evidence="7 8">
    <name type="scientific">Catenaria anguillulae PL171</name>
    <dbReference type="NCBI Taxonomy" id="765915"/>
    <lineage>
        <taxon>Eukaryota</taxon>
        <taxon>Fungi</taxon>
        <taxon>Fungi incertae sedis</taxon>
        <taxon>Blastocladiomycota</taxon>
        <taxon>Blastocladiomycetes</taxon>
        <taxon>Blastocladiales</taxon>
        <taxon>Catenariaceae</taxon>
        <taxon>Catenaria</taxon>
    </lineage>
</organism>
<dbReference type="SUPFAM" id="SSF47095">
    <property type="entry name" value="HMG-box"/>
    <property type="match status" value="1"/>
</dbReference>
<comment type="caution">
    <text evidence="7">The sequence shown here is derived from an EMBL/GenBank/DDBJ whole genome shotgun (WGS) entry which is preliminary data.</text>
</comment>
<dbReference type="AlphaFoldDB" id="A0A1Y2HR13"/>
<feature type="compositionally biased region" description="Polar residues" evidence="5">
    <location>
        <begin position="8"/>
        <end position="23"/>
    </location>
</feature>
<dbReference type="EMBL" id="MCFL01000014">
    <property type="protein sequence ID" value="ORZ37035.1"/>
    <property type="molecule type" value="Genomic_DNA"/>
</dbReference>
<evidence type="ECO:0000256" key="5">
    <source>
        <dbReference type="SAM" id="MobiDB-lite"/>
    </source>
</evidence>
<feature type="region of interest" description="Disordered" evidence="5">
    <location>
        <begin position="59"/>
        <end position="82"/>
    </location>
</feature>
<dbReference type="PANTHER" id="PTHR46261:SF18">
    <property type="entry name" value="DNA-BINDING PROTEIN MNB1B"/>
    <property type="match status" value="1"/>
</dbReference>
<evidence type="ECO:0000256" key="3">
    <source>
        <dbReference type="ARBA" id="ARBA00023242"/>
    </source>
</evidence>
<accession>A0A1Y2HR13</accession>
<sequence length="146" mass="16682">MSPKRPENVSSQDWFQQIPQNHATKGRLRPALAEYHSKYTPAQIAAYEQSVAHKKLVRAQQTTERLVHGPKKARNTGPKKPATSWQLFMMDFRASQSDEVKRDMTQVAALASTKWKSMSDADKAPYVKKAERLREQFKIDQAKVQG</sequence>
<evidence type="ECO:0000259" key="6">
    <source>
        <dbReference type="PROSITE" id="PS50118"/>
    </source>
</evidence>
<keyword evidence="8" id="KW-1185">Reference proteome</keyword>
<dbReference type="PROSITE" id="PS50118">
    <property type="entry name" value="HMG_BOX_2"/>
    <property type="match status" value="1"/>
</dbReference>
<evidence type="ECO:0000256" key="1">
    <source>
        <dbReference type="ARBA" id="ARBA00004123"/>
    </source>
</evidence>
<dbReference type="Proteomes" id="UP000193411">
    <property type="component" value="Unassembled WGS sequence"/>
</dbReference>
<evidence type="ECO:0000256" key="2">
    <source>
        <dbReference type="ARBA" id="ARBA00023125"/>
    </source>
</evidence>
<feature type="domain" description="HMG box" evidence="6">
    <location>
        <begin position="78"/>
        <end position="145"/>
    </location>
</feature>
<gene>
    <name evidence="7" type="ORF">BCR44DRAFT_1431324</name>
</gene>
<protein>
    <recommendedName>
        <fullName evidence="6">HMG box domain-containing protein</fullName>
    </recommendedName>
</protein>
<dbReference type="PANTHER" id="PTHR46261">
    <property type="entry name" value="HIGH MOBILITY GROUP B PROTEIN 4-RELATED"/>
    <property type="match status" value="1"/>
</dbReference>
<name>A0A1Y2HR13_9FUNG</name>